<name>R9ID03_9BACT</name>
<dbReference type="GeneID" id="82152075"/>
<dbReference type="STRING" id="1235788.C802_02962"/>
<dbReference type="Proteomes" id="UP000014200">
    <property type="component" value="Unassembled WGS sequence"/>
</dbReference>
<dbReference type="OrthoDB" id="1073582at2"/>
<evidence type="ECO:0000313" key="1">
    <source>
        <dbReference type="EMBL" id="EOS11250.1"/>
    </source>
</evidence>
<proteinExistence type="predicted"/>
<dbReference type="RefSeq" id="WP_016277292.1">
    <property type="nucleotide sequence ID" value="NZ_JABVZU010000002.1"/>
</dbReference>
<evidence type="ECO:0000313" key="2">
    <source>
        <dbReference type="Proteomes" id="UP000014200"/>
    </source>
</evidence>
<protein>
    <submittedName>
        <fullName evidence="1">Uncharacterized protein</fullName>
    </submittedName>
</protein>
<dbReference type="AlphaFoldDB" id="R9ID03"/>
<sequence length="68" mass="8293">MEYNYLILLDYSTGEIIRIKLSEEQKRDSEKYDDFEEYLMTLEDGYGFRLLDCNWMAVERLQETVYGF</sequence>
<dbReference type="PATRIC" id="fig|1235788.3.peg.3033"/>
<gene>
    <name evidence="1" type="ORF">C802_02962</name>
</gene>
<keyword evidence="2" id="KW-1185">Reference proteome</keyword>
<organism evidence="1 2">
    <name type="scientific">Phocaeicola sartorii</name>
    <dbReference type="NCBI Taxonomy" id="671267"/>
    <lineage>
        <taxon>Bacteria</taxon>
        <taxon>Pseudomonadati</taxon>
        <taxon>Bacteroidota</taxon>
        <taxon>Bacteroidia</taxon>
        <taxon>Bacteroidales</taxon>
        <taxon>Bacteroidaceae</taxon>
        <taxon>Phocaeicola</taxon>
    </lineage>
</organism>
<accession>R9ID03</accession>
<comment type="caution">
    <text evidence="1">The sequence shown here is derived from an EMBL/GenBank/DDBJ whole genome shotgun (WGS) entry which is preliminary data.</text>
</comment>
<dbReference type="HOGENOM" id="CLU_204381_0_0_10"/>
<reference evidence="1 2" key="1">
    <citation type="submission" date="2013-04" db="EMBL/GenBank/DDBJ databases">
        <title>The Genome Sequence of Bacteroides massiliensis dnLKV3.</title>
        <authorList>
            <consortium name="The Broad Institute Genomics Platform"/>
            <consortium name="The Broad Institute Genome Sequencing Center for Infectious Disease"/>
            <person name="Earl A."/>
            <person name="Xavier R."/>
            <person name="Kuhn K."/>
            <person name="Stappenbeck T."/>
            <person name="Walker B."/>
            <person name="Young S."/>
            <person name="Zeng Q."/>
            <person name="Gargeya S."/>
            <person name="Fitzgerald M."/>
            <person name="Haas B."/>
            <person name="Abouelleil A."/>
            <person name="Allen A.W."/>
            <person name="Alvarado L."/>
            <person name="Arachchi H.M."/>
            <person name="Berlin A.M."/>
            <person name="Chapman S.B."/>
            <person name="Gainer-Dewar J."/>
            <person name="Goldberg J."/>
            <person name="Griggs A."/>
            <person name="Gujja S."/>
            <person name="Hansen M."/>
            <person name="Howarth C."/>
            <person name="Imamovic A."/>
            <person name="Ireland A."/>
            <person name="Larimer J."/>
            <person name="McCowan C."/>
            <person name="Murphy C."/>
            <person name="Pearson M."/>
            <person name="Poon T.W."/>
            <person name="Priest M."/>
            <person name="Roberts A."/>
            <person name="Saif S."/>
            <person name="Shea T."/>
            <person name="Sisk P."/>
            <person name="Sykes S."/>
            <person name="Wortman J."/>
            <person name="Nusbaum C."/>
            <person name="Birren B."/>
        </authorList>
    </citation>
    <scope>NUCLEOTIDE SEQUENCE [LARGE SCALE GENOMIC DNA]</scope>
    <source>
        <strain evidence="2">dnLKV3</strain>
    </source>
</reference>
<dbReference type="EMBL" id="ASSP01000018">
    <property type="protein sequence ID" value="EOS11250.1"/>
    <property type="molecule type" value="Genomic_DNA"/>
</dbReference>